<keyword evidence="1" id="KW-1133">Transmembrane helix</keyword>
<reference evidence="3 4" key="1">
    <citation type="submission" date="2020-02" db="EMBL/GenBank/DDBJ databases">
        <title>Bacillus aquiflavi sp. nov., isolated from yellow water of strong flavor Chinese baijiu in Yibin region of China.</title>
        <authorList>
            <person name="Xie J."/>
        </authorList>
    </citation>
    <scope>NUCLEOTIDE SEQUENCE [LARGE SCALE GENOMIC DNA]</scope>
    <source>
        <strain evidence="3 4">3H-10</strain>
    </source>
</reference>
<feature type="transmembrane region" description="Helical" evidence="1">
    <location>
        <begin position="9"/>
        <end position="28"/>
    </location>
</feature>
<organism evidence="3 4">
    <name type="scientific">Bacillus aquiflavi</name>
    <dbReference type="NCBI Taxonomy" id="2672567"/>
    <lineage>
        <taxon>Bacteria</taxon>
        <taxon>Bacillati</taxon>
        <taxon>Bacillota</taxon>
        <taxon>Bacilli</taxon>
        <taxon>Bacillales</taxon>
        <taxon>Bacillaceae</taxon>
        <taxon>Bacillus</taxon>
    </lineage>
</organism>
<sequence>MEKSEKKNYLGICIVGGVLISILIAVVAKLDMATSLIVGTIISLAIGSWVQVKSNQKRANASHKTD</sequence>
<feature type="transmembrane region" description="Helical" evidence="1">
    <location>
        <begin position="34"/>
        <end position="52"/>
    </location>
</feature>
<keyword evidence="4" id="KW-1185">Reference proteome</keyword>
<dbReference type="AlphaFoldDB" id="A0A6B3VVM0"/>
<name>A0A6B3VVM0_9BACI</name>
<proteinExistence type="predicted"/>
<evidence type="ECO:0000313" key="4">
    <source>
        <dbReference type="Proteomes" id="UP000472971"/>
    </source>
</evidence>
<evidence type="ECO:0000313" key="2">
    <source>
        <dbReference type="EMBL" id="MBA4535952.1"/>
    </source>
</evidence>
<dbReference type="EMBL" id="JACEIO010000003">
    <property type="protein sequence ID" value="MBA4535952.1"/>
    <property type="molecule type" value="Genomic_DNA"/>
</dbReference>
<protein>
    <submittedName>
        <fullName evidence="3">Uncharacterized protein</fullName>
    </submittedName>
</protein>
<dbReference type="RefSeq" id="WP_163239611.1">
    <property type="nucleotide sequence ID" value="NZ_CP082780.1"/>
</dbReference>
<dbReference type="Proteomes" id="UP000570010">
    <property type="component" value="Unassembled WGS sequence"/>
</dbReference>
<keyword evidence="1" id="KW-0472">Membrane</keyword>
<dbReference type="EMBL" id="JAAIWN010000003">
    <property type="protein sequence ID" value="NEY80327.1"/>
    <property type="molecule type" value="Genomic_DNA"/>
</dbReference>
<accession>A0A6B3VVM0</accession>
<evidence type="ECO:0000256" key="1">
    <source>
        <dbReference type="SAM" id="Phobius"/>
    </source>
</evidence>
<evidence type="ECO:0000313" key="3">
    <source>
        <dbReference type="EMBL" id="NEY80327.1"/>
    </source>
</evidence>
<comment type="caution">
    <text evidence="3">The sequence shown here is derived from an EMBL/GenBank/DDBJ whole genome shotgun (WGS) entry which is preliminary data.</text>
</comment>
<reference evidence="2 5" key="2">
    <citation type="submission" date="2020-07" db="EMBL/GenBank/DDBJ databases">
        <authorList>
            <person name="Feng H."/>
        </authorList>
    </citation>
    <scope>NUCLEOTIDE SEQUENCE [LARGE SCALE GENOMIC DNA]</scope>
    <source>
        <strain evidence="5">s-12</strain>
        <strain evidence="2">S-12</strain>
    </source>
</reference>
<evidence type="ECO:0000313" key="5">
    <source>
        <dbReference type="Proteomes" id="UP000570010"/>
    </source>
</evidence>
<dbReference type="Proteomes" id="UP000472971">
    <property type="component" value="Unassembled WGS sequence"/>
</dbReference>
<gene>
    <name evidence="3" type="ORF">G4D64_02065</name>
    <name evidence="2" type="ORF">H1Z61_02070</name>
</gene>
<keyword evidence="1" id="KW-0812">Transmembrane</keyword>